<feature type="transmembrane region" description="Helical" evidence="1">
    <location>
        <begin position="160"/>
        <end position="181"/>
    </location>
</feature>
<gene>
    <name evidence="2" type="ORF">NX02_05930</name>
</gene>
<evidence type="ECO:0000313" key="2">
    <source>
        <dbReference type="EMBL" id="AHE52921.1"/>
    </source>
</evidence>
<dbReference type="STRING" id="1123269.NX02_05930"/>
<keyword evidence="1" id="KW-0812">Transmembrane</keyword>
<dbReference type="PATRIC" id="fig|1123269.5.peg.1145"/>
<name>W0A740_9SPHN</name>
<dbReference type="AlphaFoldDB" id="W0A740"/>
<keyword evidence="1" id="KW-1133">Transmembrane helix</keyword>
<evidence type="ECO:0000256" key="1">
    <source>
        <dbReference type="SAM" id="Phobius"/>
    </source>
</evidence>
<dbReference type="KEGG" id="ssan:NX02_05930"/>
<proteinExistence type="predicted"/>
<dbReference type="HOGENOM" id="CLU_1204175_0_0_5"/>
<dbReference type="EMBL" id="CP006644">
    <property type="protein sequence ID" value="AHE52921.1"/>
    <property type="molecule type" value="Genomic_DNA"/>
</dbReference>
<reference evidence="2 3" key="1">
    <citation type="submission" date="2013-07" db="EMBL/GenBank/DDBJ databases">
        <title>Completed genome of Sphingomonas sanxanigenens NX02.</title>
        <authorList>
            <person name="Ma T."/>
            <person name="Huang H."/>
            <person name="Wu M."/>
            <person name="Li X."/>
            <person name="Li G."/>
        </authorList>
    </citation>
    <scope>NUCLEOTIDE SEQUENCE [LARGE SCALE GENOMIC DNA]</scope>
    <source>
        <strain evidence="2 3">NX02</strain>
    </source>
</reference>
<protein>
    <recommendedName>
        <fullName evidence="4">Glycerophosphoryl diester phosphodiesterase membrane domain-containing protein</fullName>
    </recommendedName>
</protein>
<dbReference type="RefSeq" id="WP_025291210.1">
    <property type="nucleotide sequence ID" value="NZ_CP006644.1"/>
</dbReference>
<sequence>MMETFRRERTLLLAIGGFFMLLPTALLYAFLPPMPQPAAGDDAFVMMVAYYRQHQPEFIIHTLWITFGELAMTVLLAAPDRPTVGEALVRALRLYPWHLLQRLVVVLAMIGGALMFILPALYFSGRLALCTPLLAVGEGRNPLALMRRSQQLTRGAGWHIAAFVILVWLGTTLFSSAVGTISAAMFKPFGAGGVAHVADALVQGAAMLPGLLLGALLPVVLLRQLKAAQR</sequence>
<evidence type="ECO:0008006" key="4">
    <source>
        <dbReference type="Google" id="ProtNLM"/>
    </source>
</evidence>
<feature type="transmembrane region" description="Helical" evidence="1">
    <location>
        <begin position="201"/>
        <end position="222"/>
    </location>
</feature>
<accession>W0A740</accession>
<organism evidence="2 3">
    <name type="scientific">Sphingomonas sanxanigenens DSM 19645 = NX02</name>
    <dbReference type="NCBI Taxonomy" id="1123269"/>
    <lineage>
        <taxon>Bacteria</taxon>
        <taxon>Pseudomonadati</taxon>
        <taxon>Pseudomonadota</taxon>
        <taxon>Alphaproteobacteria</taxon>
        <taxon>Sphingomonadales</taxon>
        <taxon>Sphingomonadaceae</taxon>
        <taxon>Sphingomonas</taxon>
    </lineage>
</organism>
<dbReference type="eggNOG" id="ENOG5030IAR">
    <property type="taxonomic scope" value="Bacteria"/>
</dbReference>
<dbReference type="Proteomes" id="UP000018851">
    <property type="component" value="Chromosome"/>
</dbReference>
<keyword evidence="3" id="KW-1185">Reference proteome</keyword>
<feature type="transmembrane region" description="Helical" evidence="1">
    <location>
        <begin position="99"/>
        <end position="117"/>
    </location>
</feature>
<keyword evidence="1" id="KW-0472">Membrane</keyword>
<evidence type="ECO:0000313" key="3">
    <source>
        <dbReference type="Proteomes" id="UP000018851"/>
    </source>
</evidence>